<dbReference type="Proteomes" id="UP000241201">
    <property type="component" value="Unassembled WGS sequence"/>
</dbReference>
<reference evidence="2" key="1">
    <citation type="submission" date="2018-03" db="EMBL/GenBank/DDBJ databases">
        <title>Lachnoclostridium SNUG30370 gen.nov., sp.nov., isolated from human faeces.</title>
        <authorList>
            <person name="Seo B."/>
            <person name="Jeon K."/>
            <person name="Ko G."/>
        </authorList>
    </citation>
    <scope>NUCLEOTIDE SEQUENCE [LARGE SCALE GENOMIC DNA]</scope>
    <source>
        <strain evidence="2">SNUG30370</strain>
    </source>
</reference>
<keyword evidence="2" id="KW-1185">Reference proteome</keyword>
<protein>
    <submittedName>
        <fullName evidence="1">Uncharacterized protein</fullName>
    </submittedName>
</protein>
<accession>A0A2T3G2K3</accession>
<gene>
    <name evidence="1" type="ORF">C7U55_02475</name>
</gene>
<sequence length="74" mass="8705">MRIDRGIVQCDRCKRIFKTKEVTNYKISYQAYGFKNDGGMGLVTKKAEICSDCNMDFDDFMRNRPVRGRDINDR</sequence>
<evidence type="ECO:0000313" key="1">
    <source>
        <dbReference type="EMBL" id="PST41671.1"/>
    </source>
</evidence>
<name>A0A2T3G2K3_9FIRM</name>
<dbReference type="AlphaFoldDB" id="A0A2T3G2K3"/>
<proteinExistence type="predicted"/>
<organism evidence="1 2">
    <name type="scientific">Faecalibacillus faecis</name>
    <dbReference type="NCBI Taxonomy" id="1982628"/>
    <lineage>
        <taxon>Bacteria</taxon>
        <taxon>Bacillati</taxon>
        <taxon>Bacillota</taxon>
        <taxon>Erysipelotrichia</taxon>
        <taxon>Erysipelotrichales</taxon>
        <taxon>Coprobacillaceae</taxon>
        <taxon>Faecalibacillus</taxon>
    </lineage>
</organism>
<comment type="caution">
    <text evidence="1">The sequence shown here is derived from an EMBL/GenBank/DDBJ whole genome shotgun (WGS) entry which is preliminary data.</text>
</comment>
<dbReference type="GeneID" id="77469971"/>
<evidence type="ECO:0000313" key="2">
    <source>
        <dbReference type="Proteomes" id="UP000241201"/>
    </source>
</evidence>
<dbReference type="EMBL" id="PYLP01000002">
    <property type="protein sequence ID" value="PST41671.1"/>
    <property type="molecule type" value="Genomic_DNA"/>
</dbReference>
<dbReference type="RefSeq" id="WP_106987197.1">
    <property type="nucleotide sequence ID" value="NZ_PYLP01000002.1"/>
</dbReference>